<organism evidence="5 6">
    <name type="scientific">Paenibacillus physcomitrellae</name>
    <dbReference type="NCBI Taxonomy" id="1619311"/>
    <lineage>
        <taxon>Bacteria</taxon>
        <taxon>Bacillati</taxon>
        <taxon>Bacillota</taxon>
        <taxon>Bacilli</taxon>
        <taxon>Bacillales</taxon>
        <taxon>Paenibacillaceae</taxon>
        <taxon>Paenibacillus</taxon>
    </lineage>
</organism>
<comment type="similarity">
    <text evidence="1">Belongs to the Gfo/Idh/MocA family.</text>
</comment>
<accession>A0ABQ1GTG9</accession>
<feature type="domain" description="Gfo/Idh/MocA-like oxidoreductase C-terminal" evidence="4">
    <location>
        <begin position="133"/>
        <end position="344"/>
    </location>
</feature>
<evidence type="ECO:0000313" key="5">
    <source>
        <dbReference type="EMBL" id="GGA49778.1"/>
    </source>
</evidence>
<evidence type="ECO:0000313" key="6">
    <source>
        <dbReference type="Proteomes" id="UP000609323"/>
    </source>
</evidence>
<dbReference type="Proteomes" id="UP000609323">
    <property type="component" value="Unassembled WGS sequence"/>
</dbReference>
<dbReference type="PANTHER" id="PTHR43708">
    <property type="entry name" value="CONSERVED EXPRESSED OXIDOREDUCTASE (EUROFUNG)"/>
    <property type="match status" value="1"/>
</dbReference>
<evidence type="ECO:0000259" key="4">
    <source>
        <dbReference type="Pfam" id="PF02894"/>
    </source>
</evidence>
<feature type="domain" description="Gfo/Idh/MocA-like oxidoreductase N-terminal" evidence="3">
    <location>
        <begin position="4"/>
        <end position="121"/>
    </location>
</feature>
<dbReference type="RefSeq" id="WP_094095298.1">
    <property type="nucleotide sequence ID" value="NZ_BMHF01000020.1"/>
</dbReference>
<keyword evidence="2" id="KW-0560">Oxidoreductase</keyword>
<protein>
    <submittedName>
        <fullName evidence="5">Scyllo-inositol 2-dehydrogenase (NADP(+))</fullName>
    </submittedName>
</protein>
<dbReference type="NCBIfam" id="NF008607">
    <property type="entry name" value="PRK11579.1"/>
    <property type="match status" value="1"/>
</dbReference>
<name>A0ABQ1GTG9_9BACL</name>
<dbReference type="Pfam" id="PF01408">
    <property type="entry name" value="GFO_IDH_MocA"/>
    <property type="match status" value="1"/>
</dbReference>
<sequence>METIKVGLVGYGLSGATFHAPLMGVLEEFEIAKVVSSNTDKVQQDLKNAEVVSSLEQVLADPAIDLVVITTPTHLHFEMAKQSLMAGKHVILEKPMVVEAREATELIRIAEEQGLLLSVYHNRRWDNDFLTVKKLVNEGALGEINTYQVHFDRFRPHVRDRWREQPFPGSGTLYDLGSHLIDQALNLFGWPESISADVFGQRENAQTDDYFHLVLGYSKLRVILHAGSIVAGNGPRFQVHGSKGSFIKYGIDGQENLLKEGHKPADSSFGADQPEFYGKLITVDGETEKQDTIETLPGSYLTYYKQIAASLLQGAKPPVTAQEGLAVIAIIEAALASSKEKKTIVLDRYKEF</sequence>
<comment type="caution">
    <text evidence="5">The sequence shown here is derived from an EMBL/GenBank/DDBJ whole genome shotgun (WGS) entry which is preliminary data.</text>
</comment>
<evidence type="ECO:0000256" key="1">
    <source>
        <dbReference type="ARBA" id="ARBA00010928"/>
    </source>
</evidence>
<keyword evidence="6" id="KW-1185">Reference proteome</keyword>
<dbReference type="InterPro" id="IPR004104">
    <property type="entry name" value="Gfo/Idh/MocA-like_OxRdtase_C"/>
</dbReference>
<dbReference type="InterPro" id="IPR051317">
    <property type="entry name" value="Gfo/Idh/MocA_oxidoreduct"/>
</dbReference>
<dbReference type="Pfam" id="PF02894">
    <property type="entry name" value="GFO_IDH_MocA_C"/>
    <property type="match status" value="1"/>
</dbReference>
<dbReference type="EMBL" id="BMHF01000020">
    <property type="protein sequence ID" value="GGA49778.1"/>
    <property type="molecule type" value="Genomic_DNA"/>
</dbReference>
<dbReference type="PANTHER" id="PTHR43708:SF5">
    <property type="entry name" value="CONSERVED EXPRESSED OXIDOREDUCTASE (EUROFUNG)-RELATED"/>
    <property type="match status" value="1"/>
</dbReference>
<dbReference type="Gene3D" id="3.30.360.10">
    <property type="entry name" value="Dihydrodipicolinate Reductase, domain 2"/>
    <property type="match status" value="1"/>
</dbReference>
<dbReference type="SUPFAM" id="SSF51735">
    <property type="entry name" value="NAD(P)-binding Rossmann-fold domains"/>
    <property type="match status" value="1"/>
</dbReference>
<gene>
    <name evidence="5" type="primary">iolW</name>
    <name evidence="5" type="ORF">GCM10010917_38820</name>
</gene>
<dbReference type="InterPro" id="IPR000683">
    <property type="entry name" value="Gfo/Idh/MocA-like_OxRdtase_N"/>
</dbReference>
<evidence type="ECO:0000256" key="2">
    <source>
        <dbReference type="ARBA" id="ARBA00023002"/>
    </source>
</evidence>
<dbReference type="Gene3D" id="3.40.50.720">
    <property type="entry name" value="NAD(P)-binding Rossmann-like Domain"/>
    <property type="match status" value="1"/>
</dbReference>
<dbReference type="InterPro" id="IPR036291">
    <property type="entry name" value="NAD(P)-bd_dom_sf"/>
</dbReference>
<evidence type="ECO:0000259" key="3">
    <source>
        <dbReference type="Pfam" id="PF01408"/>
    </source>
</evidence>
<reference evidence="6" key="1">
    <citation type="journal article" date="2019" name="Int. J. Syst. Evol. Microbiol.">
        <title>The Global Catalogue of Microorganisms (GCM) 10K type strain sequencing project: providing services to taxonomists for standard genome sequencing and annotation.</title>
        <authorList>
            <consortium name="The Broad Institute Genomics Platform"/>
            <consortium name="The Broad Institute Genome Sequencing Center for Infectious Disease"/>
            <person name="Wu L."/>
            <person name="Ma J."/>
        </authorList>
    </citation>
    <scope>NUCLEOTIDE SEQUENCE [LARGE SCALE GENOMIC DNA]</scope>
    <source>
        <strain evidence="6">CGMCC 1.15044</strain>
    </source>
</reference>
<proteinExistence type="inferred from homology"/>